<gene>
    <name evidence="3" type="ORF">C5F47_03960</name>
</gene>
<feature type="compositionally biased region" description="Acidic residues" evidence="1">
    <location>
        <begin position="433"/>
        <end position="447"/>
    </location>
</feature>
<accession>A0A7D5M292</accession>
<evidence type="ECO:0000256" key="2">
    <source>
        <dbReference type="SAM" id="Phobius"/>
    </source>
</evidence>
<name>A0A7D5M292_9ARCH</name>
<sequence length="907" mass="98736">MEKKMNTKKPTIILLALTLLLAGNLHTAAAQNLEALSDYSIKLAISPDHLESGMAEHPVGYLYVLSKHGVPITSTYDVPVSLNSDDPSVASVPKKAILKANEEYVSFPVITGEKSGKTTITASLNGKTTFQKIEVGTDESHLPDDLILELNLPTSEMHVNSEMPFSVYLTTMDGVIVRAPNDVEILLDHEESLASPNSEILTIKQGQYYAWGVLSAHERTGNTFLRAIQEDSGLDVAKSVKISSTLPTAIKLSIFPELVPAEIDRQLNIFVTVVDSEGNPTKTPDDIPLEFFSSEQYPIGETLADFGKSEKPVIEKGQFGYLLQEKFSLQNLLENDILIGVTSPGYGTATDTFRTVGTSIEGINNIKKSMNHVFDYGFDIKNYEHTVGVYGLTHIPSNSSAYFTYQLSVIEDDDDDDGTRPDGSPITIHPECAEETDESGGSDDDVESNANLDFEDRTLYSVDCMDDEMLYPIQAEENQYSDGYVQQISITSSDADLAKITDGGKITSSYSFGTTEISTGQKTGPVTISTSVNGVGTGSFTTNVINTLEQKEVRIFSPTGEDSLIFDRDGFFDVFLIALDGNERPKVMKETEKYLVTPTNGLVEIEKGATFTFTQLRSDTFDVAIEETRVTLNVEPIGEKTNFDLKGTKTFITQPSSKIQVTLPLSKINSEHTQNIGIIQLVDLQGNPVIPKLPVKSKITSSVDSIVQIIDDSIIPTGTSYATFPIKTTGSIGNSMISASAKGVNGTSNLITTASSQTQLQIFTGGLASEIKVDEPFEFRLFVDDENADSVSGASLKIITGDDAIITPEVVRTSSDGSAIVSLTAFEGPDISFEIIATAEGYAEGKDSFTVNVDAPEKVFDAIDLELPEWMIYIVIGGILLVGVIVFMFLRKSKTDLEEEWEEEEEL</sequence>
<keyword evidence="2" id="KW-0812">Transmembrane</keyword>
<reference evidence="3 4" key="1">
    <citation type="submission" date="2018-02" db="EMBL/GenBank/DDBJ databases">
        <title>Complete genome of Nitrosopumilus cobalaminigenes HCA1.</title>
        <authorList>
            <person name="Qin W."/>
            <person name="Zheng Y."/>
            <person name="Stahl D.A."/>
        </authorList>
    </citation>
    <scope>NUCLEOTIDE SEQUENCE [LARGE SCALE GENOMIC DNA]</scope>
    <source>
        <strain evidence="3 4">HCA1</strain>
    </source>
</reference>
<dbReference type="Proteomes" id="UP000509771">
    <property type="component" value="Chromosome"/>
</dbReference>
<keyword evidence="2" id="KW-1133">Transmembrane helix</keyword>
<feature type="region of interest" description="Disordered" evidence="1">
    <location>
        <begin position="412"/>
        <end position="452"/>
    </location>
</feature>
<evidence type="ECO:0000256" key="1">
    <source>
        <dbReference type="SAM" id="MobiDB-lite"/>
    </source>
</evidence>
<dbReference type="AlphaFoldDB" id="A0A7D5M292"/>
<dbReference type="EMBL" id="CP026993">
    <property type="protein sequence ID" value="QLH02768.1"/>
    <property type="molecule type" value="Genomic_DNA"/>
</dbReference>
<proteinExistence type="predicted"/>
<evidence type="ECO:0000313" key="3">
    <source>
        <dbReference type="EMBL" id="QLH02768.1"/>
    </source>
</evidence>
<protein>
    <submittedName>
        <fullName evidence="3">Uncharacterized protein</fullName>
    </submittedName>
</protein>
<keyword evidence="4" id="KW-1185">Reference proteome</keyword>
<feature type="transmembrane region" description="Helical" evidence="2">
    <location>
        <begin position="870"/>
        <end position="890"/>
    </location>
</feature>
<dbReference type="KEGG" id="ncl:C5F47_03960"/>
<organism evidence="3 4">
    <name type="scientific">Nitrosopumilus cobalaminigenes</name>
    <dbReference type="NCBI Taxonomy" id="1470066"/>
    <lineage>
        <taxon>Archaea</taxon>
        <taxon>Nitrososphaerota</taxon>
        <taxon>Nitrososphaeria</taxon>
        <taxon>Nitrosopumilales</taxon>
        <taxon>Nitrosopumilaceae</taxon>
        <taxon>Nitrosopumilus</taxon>
    </lineage>
</organism>
<evidence type="ECO:0000313" key="4">
    <source>
        <dbReference type="Proteomes" id="UP000509771"/>
    </source>
</evidence>
<keyword evidence="2" id="KW-0472">Membrane</keyword>